<sequence>MAPKAEKKPAAKKPAEEEPAAEKAEKAPAGKKPKAEKRLPAGKAEKSSGEGKKAGRKKAKKSVETYKIYIFKVLKQVHPDIGISSKAICNRGRSSNAFARTYVRTPMADDGGIIAALPEDVLLQVLSRVADVKSLFMLAATCRRWLRRFTDRAFLLDLWGGQRAGDLLGFFFHLQRIKVSTFGFLPVPSSPLRPLASSGSSNSVQPLAARRGVLLMRLPITRLLFLSNPVTGERHVVPRLEESDLGPYRVTSYAIIVSDDLAGKPQQPASSGRFTFSQLLHANSITMYVNSYSVVGGWAGPAEFLDLLRFSLAGRSTPSAVVHRGAAHWLCTDDVASATRGDRLYKLSVEVGVPAAATPRVSMTNLPVRAGGATATLLCVGGDGELTIACVFPMHVRIWKQQRRGDGDDDDAAAWRRDVMWMTLPAPYPYCVPLMHGLDMGSVAMMYRSSGAVFVVDLDKKVIDKAMDCFLPLRIGREMDLPPVPYEMDLVEFFLLQLVWRHYTS</sequence>
<protein>
    <recommendedName>
        <fullName evidence="2">F-box domain-containing protein</fullName>
    </recommendedName>
</protein>
<dbReference type="Proteomes" id="UP000026961">
    <property type="component" value="Chromosome 1"/>
</dbReference>
<feature type="region of interest" description="Disordered" evidence="1">
    <location>
        <begin position="1"/>
        <end position="57"/>
    </location>
</feature>
<keyword evidence="4" id="KW-1185">Reference proteome</keyword>
<dbReference type="Gramene" id="OGLUM01G03650.1">
    <property type="protein sequence ID" value="OGLUM01G03650.1"/>
    <property type="gene ID" value="OGLUM01G03650"/>
</dbReference>
<dbReference type="InterPro" id="IPR036047">
    <property type="entry name" value="F-box-like_dom_sf"/>
</dbReference>
<dbReference type="Gene3D" id="1.10.20.10">
    <property type="entry name" value="Histone, subunit A"/>
    <property type="match status" value="1"/>
</dbReference>
<evidence type="ECO:0000313" key="3">
    <source>
        <dbReference type="EnsemblPlants" id="OGLUM01G03650.1"/>
    </source>
</evidence>
<dbReference type="SUPFAM" id="SSF47113">
    <property type="entry name" value="Histone-fold"/>
    <property type="match status" value="1"/>
</dbReference>
<feature type="compositionally biased region" description="Basic and acidic residues" evidence="1">
    <location>
        <begin position="1"/>
        <end position="28"/>
    </location>
</feature>
<dbReference type="eggNOG" id="KOG1744">
    <property type="taxonomic scope" value="Eukaryota"/>
</dbReference>
<name>A0A0D9Y3C4_9ORYZ</name>
<evidence type="ECO:0000313" key="4">
    <source>
        <dbReference type="Proteomes" id="UP000026961"/>
    </source>
</evidence>
<dbReference type="AlphaFoldDB" id="A0A0D9Y3C4"/>
<evidence type="ECO:0000256" key="1">
    <source>
        <dbReference type="SAM" id="MobiDB-lite"/>
    </source>
</evidence>
<accession>A0A0D9Y3C4</accession>
<dbReference type="PANTHER" id="PTHR35828:SF13">
    <property type="entry name" value="OS01G0152100 PROTEIN"/>
    <property type="match status" value="1"/>
</dbReference>
<dbReference type="SUPFAM" id="SSF81383">
    <property type="entry name" value="F-box domain"/>
    <property type="match status" value="1"/>
</dbReference>
<dbReference type="GO" id="GO:0046982">
    <property type="term" value="F:protein heterodimerization activity"/>
    <property type="evidence" value="ECO:0007669"/>
    <property type="project" value="InterPro"/>
</dbReference>
<dbReference type="InterPro" id="IPR001810">
    <property type="entry name" value="F-box_dom"/>
</dbReference>
<reference evidence="3" key="3">
    <citation type="submission" date="2018-05" db="EMBL/GenBank/DDBJ databases">
        <title>OgluRS3 (Oryza glumaepatula Reference Sequence Version 3).</title>
        <authorList>
            <person name="Zhang J."/>
            <person name="Kudrna D."/>
            <person name="Lee S."/>
            <person name="Talag J."/>
            <person name="Welchert J."/>
            <person name="Wing R.A."/>
        </authorList>
    </citation>
    <scope>NUCLEOTIDE SEQUENCE [LARGE SCALE GENOMIC DNA]</scope>
</reference>
<evidence type="ECO:0000259" key="2">
    <source>
        <dbReference type="Pfam" id="PF12937"/>
    </source>
</evidence>
<reference evidence="3" key="1">
    <citation type="submission" date="2013-08" db="EMBL/GenBank/DDBJ databases">
        <title>Oryza genome evolution.</title>
        <authorList>
            <person name="Wing R.A."/>
            <person name="Panaud O."/>
            <person name="Oliveira A.C."/>
        </authorList>
    </citation>
    <scope>NUCLEOTIDE SEQUENCE</scope>
</reference>
<reference evidence="3" key="2">
    <citation type="submission" date="2015-04" db="UniProtKB">
        <authorList>
            <consortium name="EnsemblPlants"/>
        </authorList>
    </citation>
    <scope>IDENTIFICATION</scope>
</reference>
<dbReference type="Gene3D" id="1.20.1280.50">
    <property type="match status" value="1"/>
</dbReference>
<dbReference type="STRING" id="40148.A0A0D9Y3C4"/>
<organism evidence="3">
    <name type="scientific">Oryza glumipatula</name>
    <dbReference type="NCBI Taxonomy" id="40148"/>
    <lineage>
        <taxon>Eukaryota</taxon>
        <taxon>Viridiplantae</taxon>
        <taxon>Streptophyta</taxon>
        <taxon>Embryophyta</taxon>
        <taxon>Tracheophyta</taxon>
        <taxon>Spermatophyta</taxon>
        <taxon>Magnoliopsida</taxon>
        <taxon>Liliopsida</taxon>
        <taxon>Poales</taxon>
        <taxon>Poaceae</taxon>
        <taxon>BOP clade</taxon>
        <taxon>Oryzoideae</taxon>
        <taxon>Oryzeae</taxon>
        <taxon>Oryzinae</taxon>
        <taxon>Oryza</taxon>
    </lineage>
</organism>
<proteinExistence type="predicted"/>
<dbReference type="HOGENOM" id="CLU_018793_2_1_1"/>
<feature type="domain" description="F-box" evidence="2">
    <location>
        <begin position="114"/>
        <end position="148"/>
    </location>
</feature>
<feature type="compositionally biased region" description="Basic and acidic residues" evidence="1">
    <location>
        <begin position="36"/>
        <end position="53"/>
    </location>
</feature>
<dbReference type="Pfam" id="PF12937">
    <property type="entry name" value="F-box-like"/>
    <property type="match status" value="1"/>
</dbReference>
<dbReference type="InterPro" id="IPR009072">
    <property type="entry name" value="Histone-fold"/>
</dbReference>
<dbReference type="EnsemblPlants" id="OGLUM01G03650.1">
    <property type="protein sequence ID" value="OGLUM01G03650.1"/>
    <property type="gene ID" value="OGLUM01G03650"/>
</dbReference>
<dbReference type="PANTHER" id="PTHR35828">
    <property type="entry name" value="OS08G0203800 PROTEIN-RELATED"/>
    <property type="match status" value="1"/>
</dbReference>